<sequence>MSEEVILHHYHASPYAQKIILALALKGIPFRSLIVPPYPPRKATIPLAGGYRKIPILQIGADIYCDTALILEELERRFPEPSLLPKDQKGNVDGALEFAYRMWCDKHFFPNAVALLPYESLPPVFLSDRAKFSNRSQISVEKAKENRPIARDQVRISLSTINAQLSDGRSFILDTPRPTTADIHAVMCVWFLRTFPDERKRLEDGSYGDVKKVLEWYQRLYGLIGRPSSLGKPITAEEALDVARRVRKGVDAIGKSEPDEVGRQIGGLVVVTPDDTGRVPVVGKLVKLDQAEVVVRVENQELGFETDVHFPRLGFVVVPYSDKTARL</sequence>
<gene>
    <name evidence="2" type="ORF">SPPG_00875</name>
</gene>
<dbReference type="CDD" id="cd00570">
    <property type="entry name" value="GST_N_family"/>
    <property type="match status" value="1"/>
</dbReference>
<dbReference type="InterPro" id="IPR036249">
    <property type="entry name" value="Thioredoxin-like_sf"/>
</dbReference>
<organism evidence="2 3">
    <name type="scientific">Spizellomyces punctatus (strain DAOM BR117)</name>
    <dbReference type="NCBI Taxonomy" id="645134"/>
    <lineage>
        <taxon>Eukaryota</taxon>
        <taxon>Fungi</taxon>
        <taxon>Fungi incertae sedis</taxon>
        <taxon>Chytridiomycota</taxon>
        <taxon>Chytridiomycota incertae sedis</taxon>
        <taxon>Chytridiomycetes</taxon>
        <taxon>Spizellomycetales</taxon>
        <taxon>Spizellomycetaceae</taxon>
        <taxon>Spizellomyces</taxon>
    </lineage>
</organism>
<dbReference type="InterPro" id="IPR036282">
    <property type="entry name" value="Glutathione-S-Trfase_C_sf"/>
</dbReference>
<dbReference type="RefSeq" id="XP_016611425.1">
    <property type="nucleotide sequence ID" value="XM_016749203.1"/>
</dbReference>
<dbReference type="OMA" id="IGNDVYC"/>
<dbReference type="InterPro" id="IPR058268">
    <property type="entry name" value="DUF7962"/>
</dbReference>
<dbReference type="Gene3D" id="3.40.30.110">
    <property type="match status" value="2"/>
</dbReference>
<dbReference type="eggNOG" id="ENOG502S039">
    <property type="taxonomic scope" value="Eukaryota"/>
</dbReference>
<dbReference type="SUPFAM" id="SSF47616">
    <property type="entry name" value="GST C-terminal domain-like"/>
    <property type="match status" value="1"/>
</dbReference>
<accession>A0A0L0HPP8</accession>
<dbReference type="AlphaFoldDB" id="A0A0L0HPP8"/>
<dbReference type="InParanoid" id="A0A0L0HPP8"/>
<dbReference type="EMBL" id="KQ257451">
    <property type="protein sequence ID" value="KND03386.1"/>
    <property type="molecule type" value="Genomic_DNA"/>
</dbReference>
<dbReference type="SUPFAM" id="SSF52833">
    <property type="entry name" value="Thioredoxin-like"/>
    <property type="match status" value="1"/>
</dbReference>
<dbReference type="Proteomes" id="UP000053201">
    <property type="component" value="Unassembled WGS sequence"/>
</dbReference>
<dbReference type="VEuPathDB" id="FungiDB:SPPG_00875"/>
<name>A0A0L0HPP8_SPIPD</name>
<evidence type="ECO:0000313" key="3">
    <source>
        <dbReference type="Proteomes" id="UP000053201"/>
    </source>
</evidence>
<evidence type="ECO:0000259" key="1">
    <source>
        <dbReference type="PROSITE" id="PS50404"/>
    </source>
</evidence>
<protein>
    <recommendedName>
        <fullName evidence="1">GST N-terminal domain-containing protein</fullName>
    </recommendedName>
</protein>
<keyword evidence="3" id="KW-1185">Reference proteome</keyword>
<dbReference type="Pfam" id="PF25907">
    <property type="entry name" value="DUF7962"/>
    <property type="match status" value="1"/>
</dbReference>
<evidence type="ECO:0000313" key="2">
    <source>
        <dbReference type="EMBL" id="KND03386.1"/>
    </source>
</evidence>
<dbReference type="Gene3D" id="1.20.1050.10">
    <property type="match status" value="1"/>
</dbReference>
<dbReference type="GeneID" id="27684576"/>
<dbReference type="InterPro" id="IPR004045">
    <property type="entry name" value="Glutathione_S-Trfase_N"/>
</dbReference>
<dbReference type="STRING" id="645134.A0A0L0HPP8"/>
<dbReference type="OrthoDB" id="202840at2759"/>
<proteinExistence type="predicted"/>
<dbReference type="CDD" id="cd00299">
    <property type="entry name" value="GST_C_family"/>
    <property type="match status" value="1"/>
</dbReference>
<reference evidence="2 3" key="1">
    <citation type="submission" date="2009-08" db="EMBL/GenBank/DDBJ databases">
        <title>The Genome Sequence of Spizellomyces punctatus strain DAOM BR117.</title>
        <authorList>
            <consortium name="The Broad Institute Genome Sequencing Platform"/>
            <person name="Russ C."/>
            <person name="Cuomo C."/>
            <person name="Shea T."/>
            <person name="Young S.K."/>
            <person name="Zeng Q."/>
            <person name="Koehrsen M."/>
            <person name="Haas B."/>
            <person name="Borodovsky M."/>
            <person name="Guigo R."/>
            <person name="Alvarado L."/>
            <person name="Berlin A."/>
            <person name="Bochicchio J."/>
            <person name="Borenstein D."/>
            <person name="Chapman S."/>
            <person name="Chen Z."/>
            <person name="Engels R."/>
            <person name="Freedman E."/>
            <person name="Gellesch M."/>
            <person name="Goldberg J."/>
            <person name="Griggs A."/>
            <person name="Gujja S."/>
            <person name="Heiman D."/>
            <person name="Hepburn T."/>
            <person name="Howarth C."/>
            <person name="Jen D."/>
            <person name="Larson L."/>
            <person name="Lewis B."/>
            <person name="Mehta T."/>
            <person name="Park D."/>
            <person name="Pearson M."/>
            <person name="Roberts A."/>
            <person name="Saif S."/>
            <person name="Shenoy N."/>
            <person name="Sisk P."/>
            <person name="Stolte C."/>
            <person name="Sykes S."/>
            <person name="Thomson T."/>
            <person name="Walk T."/>
            <person name="White J."/>
            <person name="Yandava C."/>
            <person name="Burger G."/>
            <person name="Gray M.W."/>
            <person name="Holland P.W.H."/>
            <person name="King N."/>
            <person name="Lang F.B.F."/>
            <person name="Roger A.J."/>
            <person name="Ruiz-Trillo I."/>
            <person name="Lander E."/>
            <person name="Nusbaum C."/>
        </authorList>
    </citation>
    <scope>NUCLEOTIDE SEQUENCE [LARGE SCALE GENOMIC DNA]</scope>
    <source>
        <strain evidence="2 3">DAOM BR117</strain>
    </source>
</reference>
<dbReference type="PROSITE" id="PS50404">
    <property type="entry name" value="GST_NTER"/>
    <property type="match status" value="1"/>
</dbReference>
<dbReference type="Pfam" id="PF13417">
    <property type="entry name" value="GST_N_3"/>
    <property type="match status" value="1"/>
</dbReference>
<feature type="domain" description="GST N-terminal" evidence="1">
    <location>
        <begin position="3"/>
        <end position="82"/>
    </location>
</feature>